<protein>
    <submittedName>
        <fullName evidence="5">Monooxygenase</fullName>
    </submittedName>
</protein>
<comment type="caution">
    <text evidence="5">The sequence shown here is derived from an EMBL/GenBank/DDBJ whole genome shotgun (WGS) entry which is preliminary data.</text>
</comment>
<dbReference type="InterPro" id="IPR020946">
    <property type="entry name" value="Flavin_mOase-like"/>
</dbReference>
<keyword evidence="3" id="KW-0274">FAD</keyword>
<dbReference type="AlphaFoldDB" id="A0A640T293"/>
<dbReference type="GO" id="GO:0050661">
    <property type="term" value="F:NADP binding"/>
    <property type="evidence" value="ECO:0007669"/>
    <property type="project" value="InterPro"/>
</dbReference>
<evidence type="ECO:0000256" key="1">
    <source>
        <dbReference type="ARBA" id="ARBA00010139"/>
    </source>
</evidence>
<accession>A0A640T293</accession>
<sequence>MAIHRPVAPFPGDEETLRRHLAGAEVPALLMTLAHLTGDTSLLRDDLRAPGWLFAPQGGLSEERQAEIRERAVQVLLRLGDRAPGTPPGPPDRELLRTITTWAMGDGTEDLLPLLAEEIVRPGLDPRAPDWTLDELGPGRDFHVAVIGAGFSGLLAGHRLAQAGIPFVIYDKNPDVGGTWLENTYPGCRTDVASHLYNYSFAPKADWPDHFCTQDVVLDYLRTFAKQAGLTDHLRFGTEVTALRWDETASRWHLTLRGPEGARTAGHHAVISAVGQLNRPLLPDLPGRDTFAGPAFHSAAWDHSVDLTGRRVAVVGTGASAYQIVPEIAGTASEVTVFMRNPPWLRPTPHYRRPMPDGARWLCEHLPYYDRWYRLWLLAPGLRGILEGWVVDPGHPPTERAVSALNEELRSSLLASMAAQLPDDPELLDAVTPGYPVGAKRVLRDDGRWLATLQRDDVRLVTAPIDRVTPAGLTAGGAEYDADVVVYATGFQASRFLTPMTVTGRDGADLHTSWRGDPRAYLGITVPGFPNLFCLYGPNTNLVGQGGSIVYFSECAVTHVLGVLRMLLAGGHRSAEVRPQTHDVYNRWVDAGNRQRAWGWSAVGGWYHTNGRSATNWPYSAQEYWRLTRTADPADYVLRRP</sequence>
<dbReference type="RefSeq" id="WP_190145420.1">
    <property type="nucleotide sequence ID" value="NZ_BLIO01000001.1"/>
</dbReference>
<keyword evidence="4" id="KW-0560">Oxidoreductase</keyword>
<dbReference type="PANTHER" id="PTHR42877:SF4">
    <property type="entry name" value="FAD_NAD(P)-BINDING DOMAIN-CONTAINING PROTEIN-RELATED"/>
    <property type="match status" value="1"/>
</dbReference>
<dbReference type="Pfam" id="PF00743">
    <property type="entry name" value="FMO-like"/>
    <property type="match status" value="1"/>
</dbReference>
<evidence type="ECO:0000256" key="3">
    <source>
        <dbReference type="ARBA" id="ARBA00022827"/>
    </source>
</evidence>
<evidence type="ECO:0000256" key="4">
    <source>
        <dbReference type="ARBA" id="ARBA00023002"/>
    </source>
</evidence>
<comment type="similarity">
    <text evidence="1">Belongs to the FAD-binding monooxygenase family.</text>
</comment>
<dbReference type="GO" id="GO:0004499">
    <property type="term" value="F:N,N-dimethylaniline monooxygenase activity"/>
    <property type="evidence" value="ECO:0007669"/>
    <property type="project" value="InterPro"/>
</dbReference>
<organism evidence="5 6">
    <name type="scientific">Streptomyces glebosus</name>
    <dbReference type="NCBI Taxonomy" id="249580"/>
    <lineage>
        <taxon>Bacteria</taxon>
        <taxon>Bacillati</taxon>
        <taxon>Actinomycetota</taxon>
        <taxon>Actinomycetes</taxon>
        <taxon>Kitasatosporales</taxon>
        <taxon>Streptomycetaceae</taxon>
        <taxon>Streptomyces</taxon>
    </lineage>
</organism>
<dbReference type="InterPro" id="IPR051209">
    <property type="entry name" value="FAD-bind_Monooxygenase_sf"/>
</dbReference>
<dbReference type="Proteomes" id="UP000430079">
    <property type="component" value="Unassembled WGS sequence"/>
</dbReference>
<proteinExistence type="inferred from homology"/>
<evidence type="ECO:0000313" key="5">
    <source>
        <dbReference type="EMBL" id="GFE17304.1"/>
    </source>
</evidence>
<dbReference type="SUPFAM" id="SSF51905">
    <property type="entry name" value="FAD/NAD(P)-binding domain"/>
    <property type="match status" value="2"/>
</dbReference>
<name>A0A640T293_9ACTN</name>
<dbReference type="GO" id="GO:0050660">
    <property type="term" value="F:flavin adenine dinucleotide binding"/>
    <property type="evidence" value="ECO:0007669"/>
    <property type="project" value="InterPro"/>
</dbReference>
<dbReference type="Gene3D" id="3.50.50.60">
    <property type="entry name" value="FAD/NAD(P)-binding domain"/>
    <property type="match status" value="2"/>
</dbReference>
<dbReference type="EMBL" id="BLIO01000001">
    <property type="protein sequence ID" value="GFE17304.1"/>
    <property type="molecule type" value="Genomic_DNA"/>
</dbReference>
<keyword evidence="6" id="KW-1185">Reference proteome</keyword>
<keyword evidence="2" id="KW-0285">Flavoprotein</keyword>
<evidence type="ECO:0000313" key="6">
    <source>
        <dbReference type="Proteomes" id="UP000430079"/>
    </source>
</evidence>
<evidence type="ECO:0000256" key="2">
    <source>
        <dbReference type="ARBA" id="ARBA00022630"/>
    </source>
</evidence>
<dbReference type="PRINTS" id="PR00411">
    <property type="entry name" value="PNDRDTASEI"/>
</dbReference>
<dbReference type="PANTHER" id="PTHR42877">
    <property type="entry name" value="L-ORNITHINE N(5)-MONOOXYGENASE-RELATED"/>
    <property type="match status" value="1"/>
</dbReference>
<keyword evidence="5" id="KW-0503">Monooxygenase</keyword>
<gene>
    <name evidence="5" type="ORF">Sgleb_53510</name>
</gene>
<dbReference type="InterPro" id="IPR036188">
    <property type="entry name" value="FAD/NAD-bd_sf"/>
</dbReference>
<reference evidence="5 6" key="1">
    <citation type="submission" date="2019-12" db="EMBL/GenBank/DDBJ databases">
        <title>Whole genome shotgun sequence of Streptomyces hygroscopicus subsp. glebosus NBRC 13786.</title>
        <authorList>
            <person name="Ichikawa N."/>
            <person name="Kimura A."/>
            <person name="Kitahashi Y."/>
            <person name="Komaki H."/>
            <person name="Tamura T."/>
        </authorList>
    </citation>
    <scope>NUCLEOTIDE SEQUENCE [LARGE SCALE GENOMIC DNA]</scope>
    <source>
        <strain evidence="5 6">NBRC 13786</strain>
    </source>
</reference>